<dbReference type="EMBL" id="LAZR01064959">
    <property type="protein sequence ID" value="KKK56509.1"/>
    <property type="molecule type" value="Genomic_DNA"/>
</dbReference>
<evidence type="ECO:0000313" key="1">
    <source>
        <dbReference type="EMBL" id="KKK56509.1"/>
    </source>
</evidence>
<reference evidence="1" key="1">
    <citation type="journal article" date="2015" name="Nature">
        <title>Complex archaea that bridge the gap between prokaryotes and eukaryotes.</title>
        <authorList>
            <person name="Spang A."/>
            <person name="Saw J.H."/>
            <person name="Jorgensen S.L."/>
            <person name="Zaremba-Niedzwiedzka K."/>
            <person name="Martijn J."/>
            <person name="Lind A.E."/>
            <person name="van Eijk R."/>
            <person name="Schleper C."/>
            <person name="Guy L."/>
            <person name="Ettema T.J."/>
        </authorList>
    </citation>
    <scope>NUCLEOTIDE SEQUENCE</scope>
</reference>
<gene>
    <name evidence="1" type="ORF">LCGC14_3063790</name>
</gene>
<proteinExistence type="predicted"/>
<name>A0A0F8YQV4_9ZZZZ</name>
<protein>
    <submittedName>
        <fullName evidence="1">Uncharacterized protein</fullName>
    </submittedName>
</protein>
<comment type="caution">
    <text evidence="1">The sequence shown here is derived from an EMBL/GenBank/DDBJ whole genome shotgun (WGS) entry which is preliminary data.</text>
</comment>
<organism evidence="1">
    <name type="scientific">marine sediment metagenome</name>
    <dbReference type="NCBI Taxonomy" id="412755"/>
    <lineage>
        <taxon>unclassified sequences</taxon>
        <taxon>metagenomes</taxon>
        <taxon>ecological metagenomes</taxon>
    </lineage>
</organism>
<dbReference type="AlphaFoldDB" id="A0A0F8YQV4"/>
<sequence>EKVPDAYHDAVHWANEQMKVLGG</sequence>
<accession>A0A0F8YQV4</accession>
<feature type="non-terminal residue" evidence="1">
    <location>
        <position position="1"/>
    </location>
</feature>